<organism evidence="2">
    <name type="scientific">Collimonas fungivorans</name>
    <dbReference type="NCBI Taxonomy" id="158899"/>
    <lineage>
        <taxon>Bacteria</taxon>
        <taxon>Pseudomonadati</taxon>
        <taxon>Pseudomonadota</taxon>
        <taxon>Betaproteobacteria</taxon>
        <taxon>Burkholderiales</taxon>
        <taxon>Oxalobacteraceae</taxon>
        <taxon>Collimonas</taxon>
    </lineage>
</organism>
<proteinExistence type="predicted"/>
<dbReference type="Gene3D" id="1.10.260.40">
    <property type="entry name" value="lambda repressor-like DNA-binding domains"/>
    <property type="match status" value="1"/>
</dbReference>
<dbReference type="EMBL" id="CP013232">
    <property type="protein sequence ID" value="AMO96487.1"/>
    <property type="molecule type" value="Genomic_DNA"/>
</dbReference>
<dbReference type="GO" id="GO:0003677">
    <property type="term" value="F:DNA binding"/>
    <property type="evidence" value="ECO:0007669"/>
    <property type="project" value="InterPro"/>
</dbReference>
<evidence type="ECO:0000313" key="2">
    <source>
        <dbReference type="EMBL" id="AMO96487.1"/>
    </source>
</evidence>
<dbReference type="OrthoDB" id="129377at2"/>
<dbReference type="PATRIC" id="fig|158899.10.peg.3840"/>
<gene>
    <name evidence="2" type="ORF">CFter6_3869</name>
</gene>
<evidence type="ECO:0000313" key="3">
    <source>
        <dbReference type="Proteomes" id="UP000072421"/>
    </source>
</evidence>
<dbReference type="InterPro" id="IPR039554">
    <property type="entry name" value="HigA2-like_HTH"/>
</dbReference>
<dbReference type="InterPro" id="IPR010982">
    <property type="entry name" value="Lambda_DNA-bd_dom_sf"/>
</dbReference>
<dbReference type="Pfam" id="PF13744">
    <property type="entry name" value="HTH_37"/>
    <property type="match status" value="1"/>
</dbReference>
<reference evidence="2 3" key="1">
    <citation type="submission" date="2015-11" db="EMBL/GenBank/DDBJ databases">
        <title>Exploring the genomic traits of fungus-feeding bacterial genus Collimonas.</title>
        <authorList>
            <person name="Song C."/>
            <person name="Schmidt R."/>
            <person name="de Jager V."/>
            <person name="Krzyzanowska D."/>
            <person name="Jongedijk E."/>
            <person name="Cankar K."/>
            <person name="Beekwilder J."/>
            <person name="van Veen A."/>
            <person name="de Boer W."/>
            <person name="van Veen J.A."/>
            <person name="Garbeva P."/>
        </authorList>
    </citation>
    <scope>NUCLEOTIDE SEQUENCE [LARGE SCALE GENOMIC DNA]</scope>
    <source>
        <strain evidence="2 3">Ter6</strain>
    </source>
</reference>
<name>A0A127PFG4_9BURK</name>
<dbReference type="RefSeq" id="WP_061541050.1">
    <property type="nucleotide sequence ID" value="NZ_CP013232.1"/>
</dbReference>
<dbReference type="SUPFAM" id="SSF47413">
    <property type="entry name" value="lambda repressor-like DNA-binding domains"/>
    <property type="match status" value="1"/>
</dbReference>
<sequence length="93" mass="10207">MRKSDSYASIFDPITNAAEKAANLHTRSELLQKISEIVHESGWEEADAARHCGISQPRMDDLLRGRVSHFSLDALVNIATALGLRVHVELGPA</sequence>
<feature type="domain" description="HigA2-like helix-turn-helix" evidence="1">
    <location>
        <begin position="19"/>
        <end position="89"/>
    </location>
</feature>
<accession>A0A127PFG4</accession>
<evidence type="ECO:0000259" key="1">
    <source>
        <dbReference type="Pfam" id="PF13744"/>
    </source>
</evidence>
<dbReference type="Proteomes" id="UP000072421">
    <property type="component" value="Chromosome"/>
</dbReference>
<protein>
    <submittedName>
        <fullName evidence="2">Helix-turn-helix domain protein</fullName>
    </submittedName>
</protein>
<dbReference type="AlphaFoldDB" id="A0A127PFG4"/>